<dbReference type="SUPFAM" id="SSF55785">
    <property type="entry name" value="PYP-like sensor domain (PAS domain)"/>
    <property type="match status" value="1"/>
</dbReference>
<feature type="domain" description="PAC" evidence="6">
    <location>
        <begin position="93"/>
        <end position="145"/>
    </location>
</feature>
<evidence type="ECO:0000256" key="3">
    <source>
        <dbReference type="ARBA" id="ARBA00022553"/>
    </source>
</evidence>
<dbReference type="Gene3D" id="3.30.450.20">
    <property type="entry name" value="PAS domain"/>
    <property type="match status" value="1"/>
</dbReference>
<dbReference type="PANTHER" id="PTHR43304">
    <property type="entry name" value="PHYTOCHROME-LIKE PROTEIN CPH1"/>
    <property type="match status" value="1"/>
</dbReference>
<dbReference type="InterPro" id="IPR000014">
    <property type="entry name" value="PAS"/>
</dbReference>
<evidence type="ECO:0000313" key="8">
    <source>
        <dbReference type="Proteomes" id="UP001549119"/>
    </source>
</evidence>
<dbReference type="CDD" id="cd00130">
    <property type="entry name" value="PAS"/>
    <property type="match status" value="1"/>
</dbReference>
<dbReference type="EMBL" id="JBEPNW010000002">
    <property type="protein sequence ID" value="MET3869216.1"/>
    <property type="molecule type" value="Genomic_DNA"/>
</dbReference>
<dbReference type="InterPro" id="IPR035965">
    <property type="entry name" value="PAS-like_dom_sf"/>
</dbReference>
<evidence type="ECO:0000256" key="5">
    <source>
        <dbReference type="ARBA" id="ARBA00022777"/>
    </source>
</evidence>
<evidence type="ECO:0000259" key="6">
    <source>
        <dbReference type="PROSITE" id="PS50113"/>
    </source>
</evidence>
<dbReference type="Proteomes" id="UP001549119">
    <property type="component" value="Unassembled WGS sequence"/>
</dbReference>
<dbReference type="InterPro" id="IPR013655">
    <property type="entry name" value="PAS_fold_3"/>
</dbReference>
<reference evidence="7 8" key="1">
    <citation type="submission" date="2024-06" db="EMBL/GenBank/DDBJ databases">
        <title>Genomics of switchgrass bacterial isolates.</title>
        <authorList>
            <person name="Shade A."/>
        </authorList>
    </citation>
    <scope>NUCLEOTIDE SEQUENCE [LARGE SCALE GENOMIC DNA]</scope>
    <source>
        <strain evidence="7 8">PvP084</strain>
    </source>
</reference>
<accession>A0ABV2NRR3</accession>
<comment type="caution">
    <text evidence="7">The sequence shown here is derived from an EMBL/GenBank/DDBJ whole genome shotgun (WGS) entry which is preliminary data.</text>
</comment>
<name>A0ABV2NRR3_9HYPH</name>
<evidence type="ECO:0000313" key="7">
    <source>
        <dbReference type="EMBL" id="MET3869216.1"/>
    </source>
</evidence>
<evidence type="ECO:0000256" key="4">
    <source>
        <dbReference type="ARBA" id="ARBA00022679"/>
    </source>
</evidence>
<keyword evidence="4" id="KW-0808">Transferase</keyword>
<protein>
    <recommendedName>
        <fullName evidence="2">histidine kinase</fullName>
        <ecNumber evidence="2">2.7.13.3</ecNumber>
    </recommendedName>
</protein>
<dbReference type="Pfam" id="PF08447">
    <property type="entry name" value="PAS_3"/>
    <property type="match status" value="1"/>
</dbReference>
<dbReference type="NCBIfam" id="TIGR00229">
    <property type="entry name" value="sensory_box"/>
    <property type="match status" value="1"/>
</dbReference>
<dbReference type="InterPro" id="IPR052162">
    <property type="entry name" value="Sensor_kinase/Photoreceptor"/>
</dbReference>
<dbReference type="PROSITE" id="PS50113">
    <property type="entry name" value="PAC"/>
    <property type="match status" value="1"/>
</dbReference>
<dbReference type="EC" id="2.7.13.3" evidence="2"/>
<dbReference type="RefSeq" id="WP_312892390.1">
    <property type="nucleotide sequence ID" value="NZ_JBEPNV010000001.1"/>
</dbReference>
<dbReference type="Gene3D" id="2.10.70.100">
    <property type="match status" value="1"/>
</dbReference>
<organism evidence="7 8">
    <name type="scientific">Methylobacterium radiotolerans</name>
    <dbReference type="NCBI Taxonomy" id="31998"/>
    <lineage>
        <taxon>Bacteria</taxon>
        <taxon>Pseudomonadati</taxon>
        <taxon>Pseudomonadota</taxon>
        <taxon>Alphaproteobacteria</taxon>
        <taxon>Hyphomicrobiales</taxon>
        <taxon>Methylobacteriaceae</taxon>
        <taxon>Methylobacterium</taxon>
    </lineage>
</organism>
<comment type="catalytic activity">
    <reaction evidence="1">
        <text>ATP + protein L-histidine = ADP + protein N-phospho-L-histidine.</text>
        <dbReference type="EC" id="2.7.13.3"/>
    </reaction>
</comment>
<keyword evidence="3" id="KW-0597">Phosphoprotein</keyword>
<keyword evidence="5" id="KW-0418">Kinase</keyword>
<sequence length="205" mass="22619">MLLVPKLNSLDGRSPYQALQSALDEQDLIGRWQCDVIGGRVVVDGFIAQLFNVDPGDTESGVSAEAYVAAIHPDDCERVRSVARRSASEGAPFLTEYRVISGDGAVRWVLARGRFFNDDAGRLMRGSGILVDITRVRKDEDALDETEAFPDEAPLDRAAEHAINAQEAIVELQDPELKACADALLMALGRKLAQRQVQDRRRRMN</sequence>
<evidence type="ECO:0000256" key="1">
    <source>
        <dbReference type="ARBA" id="ARBA00000085"/>
    </source>
</evidence>
<dbReference type="InterPro" id="IPR000700">
    <property type="entry name" value="PAS-assoc_C"/>
</dbReference>
<evidence type="ECO:0000256" key="2">
    <source>
        <dbReference type="ARBA" id="ARBA00012438"/>
    </source>
</evidence>
<keyword evidence="8" id="KW-1185">Reference proteome</keyword>
<gene>
    <name evidence="7" type="ORF">ABIC20_006525</name>
</gene>
<proteinExistence type="predicted"/>
<dbReference type="PANTHER" id="PTHR43304:SF1">
    <property type="entry name" value="PAC DOMAIN-CONTAINING PROTEIN"/>
    <property type="match status" value="1"/>
</dbReference>